<dbReference type="STRING" id="764299.STRIC_0698"/>
<protein>
    <submittedName>
        <fullName evidence="3">Transglutaminase-like protein</fullName>
    </submittedName>
</protein>
<dbReference type="SMART" id="SM00460">
    <property type="entry name" value="TGc"/>
    <property type="match status" value="1"/>
</dbReference>
<comment type="caution">
    <text evidence="3">The sequence shown here is derived from an EMBL/GenBank/DDBJ whole genome shotgun (WGS) entry which is preliminary data.</text>
</comment>
<keyword evidence="4" id="KW-1185">Reference proteome</keyword>
<dbReference type="PANTHER" id="PTHR46333">
    <property type="entry name" value="CYTOKINESIS PROTEIN 3"/>
    <property type="match status" value="1"/>
</dbReference>
<feature type="signal peptide" evidence="1">
    <location>
        <begin position="1"/>
        <end position="19"/>
    </location>
</feature>
<dbReference type="Pfam" id="PF01841">
    <property type="entry name" value="Transglut_core"/>
    <property type="match status" value="1"/>
</dbReference>
<dbReference type="Proteomes" id="UP000003330">
    <property type="component" value="Unassembled WGS sequence"/>
</dbReference>
<dbReference type="PANTHER" id="PTHR46333:SF2">
    <property type="entry name" value="CYTOKINESIS PROTEIN 3"/>
    <property type="match status" value="1"/>
</dbReference>
<dbReference type="Gene3D" id="3.10.620.30">
    <property type="match status" value="1"/>
</dbReference>
<organism evidence="3 4">
    <name type="scientific">Streptococcus ictaluri 707-05</name>
    <dbReference type="NCBI Taxonomy" id="764299"/>
    <lineage>
        <taxon>Bacteria</taxon>
        <taxon>Bacillati</taxon>
        <taxon>Bacillota</taxon>
        <taxon>Bacilli</taxon>
        <taxon>Lactobacillales</taxon>
        <taxon>Streptococcaceae</taxon>
        <taxon>Streptococcus</taxon>
    </lineage>
</organism>
<feature type="domain" description="Transglutaminase-like" evidence="2">
    <location>
        <begin position="197"/>
        <end position="259"/>
    </location>
</feature>
<dbReference type="OrthoDB" id="9788327at2"/>
<dbReference type="PROSITE" id="PS51257">
    <property type="entry name" value="PROKAR_LIPOPROTEIN"/>
    <property type="match status" value="1"/>
</dbReference>
<dbReference type="InterPro" id="IPR052557">
    <property type="entry name" value="CAP/Cytokinesis_protein"/>
</dbReference>
<dbReference type="RefSeq" id="WP_008086963.1">
    <property type="nucleotide sequence ID" value="NZ_AEUX02000001.1"/>
</dbReference>
<reference evidence="3 4" key="1">
    <citation type="journal article" date="2014" name="Int. J. Syst. Evol. Microbiol.">
        <title>Phylogenomics and the dynamic genome evolution of the genus Streptococcus.</title>
        <authorList>
            <consortium name="The Broad Institute Genome Sequencing Platform"/>
            <person name="Richards V.P."/>
            <person name="Palmer S.R."/>
            <person name="Pavinski Bitar P.D."/>
            <person name="Qin X."/>
            <person name="Weinstock G.M."/>
            <person name="Highlander S.K."/>
            <person name="Town C.D."/>
            <person name="Burne R.A."/>
            <person name="Stanhope M.J."/>
        </authorList>
    </citation>
    <scope>NUCLEOTIDE SEQUENCE [LARGE SCALE GENOMIC DNA]</scope>
    <source>
        <strain evidence="3 4">707-05</strain>
    </source>
</reference>
<evidence type="ECO:0000256" key="1">
    <source>
        <dbReference type="SAM" id="SignalP"/>
    </source>
</evidence>
<dbReference type="InterPro" id="IPR038765">
    <property type="entry name" value="Papain-like_cys_pep_sf"/>
</dbReference>
<feature type="chain" id="PRO_5038544016" evidence="1">
    <location>
        <begin position="20"/>
        <end position="409"/>
    </location>
</feature>
<sequence length="409" mass="46991">MKKRKLITIAICLLLPALASCSLLEEKGITANNEQSQLKETEQKAIVQKIANNYYYQQLNKKQQDNYIKLYQSLSQFREVISLSSQSKKSLIKTIDAFVMDNPEFFWITSADYHFEISDYDAYVTFPIPKDIKTTYQKLQSTADEIVSKMPQGSDYDKVKYFYEVIVQQTDYNKKAFEAYQSGDSSKIASNQDIRSVFLNHLSVCNGYAQAFQLLCQKAGIPVAYIRGTVTSHQTQGSYPHAWNTIMLDGKWYAVDTTWGDPVFDSQLSGNPHTDTNYHFLCLPDSLMNLSHHASSDIDFNHTETYQNVWKMPVCSDDSLLYAKQHQSYFDTYDTNQVLDSVANQLAKSQTPITIQFSNQEAYEDMVRDLATNQEQYHHLFSSYQDHYSGYTYSQVPEVYAISFNTQTA</sequence>
<proteinExistence type="predicted"/>
<evidence type="ECO:0000313" key="4">
    <source>
        <dbReference type="Proteomes" id="UP000003330"/>
    </source>
</evidence>
<dbReference type="EMBL" id="AEUX02000001">
    <property type="protein sequence ID" value="EHI70723.1"/>
    <property type="molecule type" value="Genomic_DNA"/>
</dbReference>
<dbReference type="AlphaFoldDB" id="G5JZI7"/>
<dbReference type="eggNOG" id="COG5279">
    <property type="taxonomic scope" value="Bacteria"/>
</dbReference>
<name>G5JZI7_9STRE</name>
<dbReference type="SUPFAM" id="SSF54001">
    <property type="entry name" value="Cysteine proteinases"/>
    <property type="match status" value="1"/>
</dbReference>
<dbReference type="GO" id="GO:0005737">
    <property type="term" value="C:cytoplasm"/>
    <property type="evidence" value="ECO:0007669"/>
    <property type="project" value="TreeGrafter"/>
</dbReference>
<accession>G5JZI7</accession>
<evidence type="ECO:0000259" key="2">
    <source>
        <dbReference type="SMART" id="SM00460"/>
    </source>
</evidence>
<gene>
    <name evidence="3" type="ORF">STRIC_0698</name>
</gene>
<dbReference type="InterPro" id="IPR002931">
    <property type="entry name" value="Transglutaminase-like"/>
</dbReference>
<evidence type="ECO:0000313" key="3">
    <source>
        <dbReference type="EMBL" id="EHI70723.1"/>
    </source>
</evidence>
<keyword evidence="1" id="KW-0732">Signal</keyword>